<sequence length="62" mass="6925">MDDEDSAKRPALTFLSEMIWGARMIIRKRTLKSMRVNPLCLVPSSPSPAILKCQTPGKLLLV</sequence>
<protein>
    <submittedName>
        <fullName evidence="1">Uncharacterized protein</fullName>
    </submittedName>
</protein>
<reference evidence="1 2" key="1">
    <citation type="submission" date="2014-04" db="EMBL/GenBank/DDBJ databases">
        <authorList>
            <consortium name="DOE Joint Genome Institute"/>
            <person name="Kuo A."/>
            <person name="Kohler A."/>
            <person name="Nagy L.G."/>
            <person name="Floudas D."/>
            <person name="Copeland A."/>
            <person name="Barry K.W."/>
            <person name="Cichocki N."/>
            <person name="Veneault-Fourrey C."/>
            <person name="LaButti K."/>
            <person name="Lindquist E.A."/>
            <person name="Lipzen A."/>
            <person name="Lundell T."/>
            <person name="Morin E."/>
            <person name="Murat C."/>
            <person name="Sun H."/>
            <person name="Tunlid A."/>
            <person name="Henrissat B."/>
            <person name="Grigoriev I.V."/>
            <person name="Hibbett D.S."/>
            <person name="Martin F."/>
            <person name="Nordberg H.P."/>
            <person name="Cantor M.N."/>
            <person name="Hua S.X."/>
        </authorList>
    </citation>
    <scope>NUCLEOTIDE SEQUENCE [LARGE SCALE GENOMIC DNA]</scope>
    <source>
        <strain evidence="1 2">LaAM-08-1</strain>
    </source>
</reference>
<name>A0A0C9X688_9AGAR</name>
<dbReference type="Proteomes" id="UP000054477">
    <property type="component" value="Unassembled WGS sequence"/>
</dbReference>
<dbReference type="HOGENOM" id="CLU_2904553_0_0_1"/>
<gene>
    <name evidence="1" type="ORF">K443DRAFT_679155</name>
</gene>
<organism evidence="1 2">
    <name type="scientific">Laccaria amethystina LaAM-08-1</name>
    <dbReference type="NCBI Taxonomy" id="1095629"/>
    <lineage>
        <taxon>Eukaryota</taxon>
        <taxon>Fungi</taxon>
        <taxon>Dikarya</taxon>
        <taxon>Basidiomycota</taxon>
        <taxon>Agaricomycotina</taxon>
        <taxon>Agaricomycetes</taxon>
        <taxon>Agaricomycetidae</taxon>
        <taxon>Agaricales</taxon>
        <taxon>Agaricineae</taxon>
        <taxon>Hydnangiaceae</taxon>
        <taxon>Laccaria</taxon>
    </lineage>
</organism>
<dbReference type="AlphaFoldDB" id="A0A0C9X688"/>
<accession>A0A0C9X688</accession>
<evidence type="ECO:0000313" key="2">
    <source>
        <dbReference type="Proteomes" id="UP000054477"/>
    </source>
</evidence>
<reference evidence="2" key="2">
    <citation type="submission" date="2015-01" db="EMBL/GenBank/DDBJ databases">
        <title>Evolutionary Origins and Diversification of the Mycorrhizal Mutualists.</title>
        <authorList>
            <consortium name="DOE Joint Genome Institute"/>
            <consortium name="Mycorrhizal Genomics Consortium"/>
            <person name="Kohler A."/>
            <person name="Kuo A."/>
            <person name="Nagy L.G."/>
            <person name="Floudas D."/>
            <person name="Copeland A."/>
            <person name="Barry K.W."/>
            <person name="Cichocki N."/>
            <person name="Veneault-Fourrey C."/>
            <person name="LaButti K."/>
            <person name="Lindquist E.A."/>
            <person name="Lipzen A."/>
            <person name="Lundell T."/>
            <person name="Morin E."/>
            <person name="Murat C."/>
            <person name="Riley R."/>
            <person name="Ohm R."/>
            <person name="Sun H."/>
            <person name="Tunlid A."/>
            <person name="Henrissat B."/>
            <person name="Grigoriev I.V."/>
            <person name="Hibbett D.S."/>
            <person name="Martin F."/>
        </authorList>
    </citation>
    <scope>NUCLEOTIDE SEQUENCE [LARGE SCALE GENOMIC DNA]</scope>
    <source>
        <strain evidence="2">LaAM-08-1</strain>
    </source>
</reference>
<proteinExistence type="predicted"/>
<dbReference type="EMBL" id="KN838624">
    <property type="protein sequence ID" value="KIK00511.1"/>
    <property type="molecule type" value="Genomic_DNA"/>
</dbReference>
<evidence type="ECO:0000313" key="1">
    <source>
        <dbReference type="EMBL" id="KIK00511.1"/>
    </source>
</evidence>
<keyword evidence="2" id="KW-1185">Reference proteome</keyword>